<reference evidence="3" key="1">
    <citation type="submission" date="2011-08" db="EMBL/GenBank/DDBJ databases">
        <authorList>
            <person name="Rombauts S."/>
        </authorList>
    </citation>
    <scope>NUCLEOTIDE SEQUENCE</scope>
    <source>
        <strain evidence="3">London</strain>
    </source>
</reference>
<evidence type="ECO:0000313" key="2">
    <source>
        <dbReference type="EnsemblMetazoa" id="tetur09g02300.1"/>
    </source>
</evidence>
<keyword evidence="1" id="KW-0472">Membrane</keyword>
<dbReference type="EMBL" id="CAEY01002011">
    <property type="status" value="NOT_ANNOTATED_CDS"/>
    <property type="molecule type" value="Genomic_DNA"/>
</dbReference>
<dbReference type="HOGENOM" id="CLU_755079_0_0_1"/>
<dbReference type="EnsemblMetazoa" id="tetur09g02300.1">
    <property type="protein sequence ID" value="tetur09g02300.1"/>
    <property type="gene ID" value="tetur09g02300"/>
</dbReference>
<feature type="transmembrane region" description="Helical" evidence="1">
    <location>
        <begin position="161"/>
        <end position="182"/>
    </location>
</feature>
<evidence type="ECO:0008006" key="4">
    <source>
        <dbReference type="Google" id="ProtNLM"/>
    </source>
</evidence>
<evidence type="ECO:0000313" key="3">
    <source>
        <dbReference type="Proteomes" id="UP000015104"/>
    </source>
</evidence>
<keyword evidence="3" id="KW-1185">Reference proteome</keyword>
<dbReference type="Proteomes" id="UP000015104">
    <property type="component" value="Unassembled WGS sequence"/>
</dbReference>
<reference evidence="2" key="2">
    <citation type="submission" date="2015-06" db="UniProtKB">
        <authorList>
            <consortium name="EnsemblMetazoa"/>
        </authorList>
    </citation>
    <scope>IDENTIFICATION</scope>
</reference>
<sequence>MPEIRHWNQSTTISSPSSIIIKAILQKDRFSQFLYAFLIFLYMVRFFYPTYMVLFDSSSFYLLNNNLVKFESLLNTFYIGYNCLVLIHAFYTRSLYAQFMKTLHEILDDNSFVANEHINISQSTILKMLACMCVYECTSDIIRSDLKTMLNDFATLNYSNIILHGILFLATFTWLSIVHLIIESCMYLQSVFIVIDNHLLHYQTNLHIIGSNHHVLMSIRSVYMKAIIATRQLDKFNRYLIFGFYVYYTGYCLTIFGRFFYVANGSTAGNFIRFIGESAYVAVVTYYLVRINKLSISVYDRVYSFTLMKNKTNEFIHEVNFFLMRINQHDVGFTFGGLCIITTNFVSTILTIALTLGLGLPSLFTQMDHL</sequence>
<keyword evidence="1" id="KW-1133">Transmembrane helix</keyword>
<organism evidence="2 3">
    <name type="scientific">Tetranychus urticae</name>
    <name type="common">Two-spotted spider mite</name>
    <dbReference type="NCBI Taxonomy" id="32264"/>
    <lineage>
        <taxon>Eukaryota</taxon>
        <taxon>Metazoa</taxon>
        <taxon>Ecdysozoa</taxon>
        <taxon>Arthropoda</taxon>
        <taxon>Chelicerata</taxon>
        <taxon>Arachnida</taxon>
        <taxon>Acari</taxon>
        <taxon>Acariformes</taxon>
        <taxon>Trombidiformes</taxon>
        <taxon>Prostigmata</taxon>
        <taxon>Eleutherengona</taxon>
        <taxon>Raphignathae</taxon>
        <taxon>Tetranychoidea</taxon>
        <taxon>Tetranychidae</taxon>
        <taxon>Tetranychus</taxon>
    </lineage>
</organism>
<feature type="transmembrane region" description="Helical" evidence="1">
    <location>
        <begin position="271"/>
        <end position="289"/>
    </location>
</feature>
<evidence type="ECO:0000256" key="1">
    <source>
        <dbReference type="SAM" id="Phobius"/>
    </source>
</evidence>
<feature type="transmembrane region" description="Helical" evidence="1">
    <location>
        <begin position="33"/>
        <end position="53"/>
    </location>
</feature>
<feature type="transmembrane region" description="Helical" evidence="1">
    <location>
        <begin position="333"/>
        <end position="360"/>
    </location>
</feature>
<proteinExistence type="predicted"/>
<name>T1KDB2_TETUR</name>
<protein>
    <recommendedName>
        <fullName evidence="4">Gustatory receptor</fullName>
    </recommendedName>
</protein>
<keyword evidence="1" id="KW-0812">Transmembrane</keyword>
<dbReference type="AlphaFoldDB" id="T1KDB2"/>
<accession>T1KDB2</accession>
<feature type="transmembrane region" description="Helical" evidence="1">
    <location>
        <begin position="239"/>
        <end position="259"/>
    </location>
</feature>
<feature type="transmembrane region" description="Helical" evidence="1">
    <location>
        <begin position="73"/>
        <end position="91"/>
    </location>
</feature>